<evidence type="ECO:0000256" key="2">
    <source>
        <dbReference type="SAM" id="MobiDB-lite"/>
    </source>
</evidence>
<feature type="region of interest" description="Disordered" evidence="2">
    <location>
        <begin position="392"/>
        <end position="493"/>
    </location>
</feature>
<dbReference type="InterPro" id="IPR002110">
    <property type="entry name" value="Ankyrin_rpt"/>
</dbReference>
<reference evidence="4 5" key="1">
    <citation type="journal article" date="2021" name="Sci. Rep.">
        <title>Genome sequencing of the multicellular alga Astrephomene provides insights into convergent evolution of germ-soma differentiation.</title>
        <authorList>
            <person name="Yamashita S."/>
            <person name="Yamamoto K."/>
            <person name="Matsuzaki R."/>
            <person name="Suzuki S."/>
            <person name="Yamaguchi H."/>
            <person name="Hirooka S."/>
            <person name="Minakuchi Y."/>
            <person name="Miyagishima S."/>
            <person name="Kawachi M."/>
            <person name="Toyoda A."/>
            <person name="Nozaki H."/>
        </authorList>
    </citation>
    <scope>NUCLEOTIDE SEQUENCE [LARGE SCALE GENOMIC DNA]</scope>
    <source>
        <strain evidence="4 5">NIES-4017</strain>
    </source>
</reference>
<feature type="compositionally biased region" description="Basic and acidic residues" evidence="2">
    <location>
        <begin position="393"/>
        <end position="406"/>
    </location>
</feature>
<evidence type="ECO:0000259" key="3">
    <source>
        <dbReference type="PROSITE" id="PS51061"/>
    </source>
</evidence>
<organism evidence="4 5">
    <name type="scientific">Astrephomene gubernaculifera</name>
    <dbReference type="NCBI Taxonomy" id="47775"/>
    <lineage>
        <taxon>Eukaryota</taxon>
        <taxon>Viridiplantae</taxon>
        <taxon>Chlorophyta</taxon>
        <taxon>core chlorophytes</taxon>
        <taxon>Chlorophyceae</taxon>
        <taxon>CS clade</taxon>
        <taxon>Chlamydomonadales</taxon>
        <taxon>Astrephomenaceae</taxon>
        <taxon>Astrephomene</taxon>
    </lineage>
</organism>
<feature type="non-terminal residue" evidence="4">
    <location>
        <position position="1"/>
    </location>
</feature>
<feature type="compositionally biased region" description="Low complexity" evidence="2">
    <location>
        <begin position="14"/>
        <end position="28"/>
    </location>
</feature>
<name>A0AAD3HU70_9CHLO</name>
<dbReference type="Gene3D" id="3.30.1370.50">
    <property type="entry name" value="R3H-like domain"/>
    <property type="match status" value="1"/>
</dbReference>
<feature type="repeat" description="ANK" evidence="1">
    <location>
        <begin position="249"/>
        <end position="281"/>
    </location>
</feature>
<dbReference type="EMBL" id="BMAR01000085">
    <property type="protein sequence ID" value="GFR53062.1"/>
    <property type="molecule type" value="Genomic_DNA"/>
</dbReference>
<feature type="compositionally biased region" description="Basic residues" evidence="2">
    <location>
        <begin position="1"/>
        <end position="13"/>
    </location>
</feature>
<keyword evidence="1" id="KW-0040">ANK repeat</keyword>
<proteinExistence type="predicted"/>
<feature type="compositionally biased region" description="Low complexity" evidence="2">
    <location>
        <begin position="407"/>
        <end position="454"/>
    </location>
</feature>
<feature type="compositionally biased region" description="Low complexity" evidence="2">
    <location>
        <begin position="462"/>
        <end position="493"/>
    </location>
</feature>
<accession>A0AAD3HU70</accession>
<dbReference type="PROSITE" id="PS50088">
    <property type="entry name" value="ANK_REPEAT"/>
    <property type="match status" value="1"/>
</dbReference>
<dbReference type="PROSITE" id="PS50297">
    <property type="entry name" value="ANK_REP_REGION"/>
    <property type="match status" value="1"/>
</dbReference>
<evidence type="ECO:0000313" key="5">
    <source>
        <dbReference type="Proteomes" id="UP001054857"/>
    </source>
</evidence>
<feature type="domain" description="R3H" evidence="3">
    <location>
        <begin position="76"/>
        <end position="149"/>
    </location>
</feature>
<sequence length="493" mass="48901">MARKKAGNKKKKNAAAASSSAKPVAPSSIPTPSVPGLDLNVVAPLAFWEAMTDEDCPADLEVDFEATPAPASATGTIAASAVGDLLKWFAKGVAAAGAEAARLDFAASLSKEQRAEVHSSIAAAGLAGVLESASSGVGEQRRIAVYRKGAAPAKPTAAPEVLEQAATLYKWARDAGLMSFSRDEIAEQLAAAPDGAALAAPLAAIWAARSAEQVDVAVMARAVELDDVVMVGMLLQAKPELARAVDGSTGQPPLHAAARLGSVGALRALVAAGAGLEDKDAHGRTALQISRTFEQCDAEAALLQLGAHDPEAGRFPLNRAAAELAAGARQHQHPHASGPAAAAAEAVTAPLKPAEVEEKAAGEEEQDRAAEPEEAGVTAVVTAGTAAAVDAGAVKEDAEVEPKPAAEEAAPAEAAAAAEAAPVEAAAAEVAKPAEAAAAEAAPVEAATAAPVEAAEAEEAAPAEAAAAEEAKPAEAAAEAAPVEAAEAEAAPA</sequence>
<feature type="region of interest" description="Disordered" evidence="2">
    <location>
        <begin position="1"/>
        <end position="34"/>
    </location>
</feature>
<dbReference type="PROSITE" id="PS51061">
    <property type="entry name" value="R3H"/>
    <property type="match status" value="1"/>
</dbReference>
<feature type="compositionally biased region" description="Low complexity" evidence="2">
    <location>
        <begin position="335"/>
        <end position="353"/>
    </location>
</feature>
<dbReference type="SUPFAM" id="SSF48403">
    <property type="entry name" value="Ankyrin repeat"/>
    <property type="match status" value="1"/>
</dbReference>
<dbReference type="AlphaFoldDB" id="A0AAD3HU70"/>
<dbReference type="Gene3D" id="1.25.40.20">
    <property type="entry name" value="Ankyrin repeat-containing domain"/>
    <property type="match status" value="1"/>
</dbReference>
<evidence type="ECO:0000313" key="4">
    <source>
        <dbReference type="EMBL" id="GFR53062.1"/>
    </source>
</evidence>
<feature type="region of interest" description="Disordered" evidence="2">
    <location>
        <begin position="324"/>
        <end position="376"/>
    </location>
</feature>
<dbReference type="InterPro" id="IPR036770">
    <property type="entry name" value="Ankyrin_rpt-contain_sf"/>
</dbReference>
<gene>
    <name evidence="4" type="ORF">Agub_g15759</name>
</gene>
<dbReference type="InterPro" id="IPR001374">
    <property type="entry name" value="R3H_dom"/>
</dbReference>
<dbReference type="GO" id="GO:0003676">
    <property type="term" value="F:nucleic acid binding"/>
    <property type="evidence" value="ECO:0007669"/>
    <property type="project" value="UniProtKB-UniRule"/>
</dbReference>
<keyword evidence="5" id="KW-1185">Reference proteome</keyword>
<evidence type="ECO:0000256" key="1">
    <source>
        <dbReference type="PROSITE-ProRule" id="PRU00023"/>
    </source>
</evidence>
<protein>
    <recommendedName>
        <fullName evidence="3">R3H domain-containing protein</fullName>
    </recommendedName>
</protein>
<comment type="caution">
    <text evidence="4">The sequence shown here is derived from an EMBL/GenBank/DDBJ whole genome shotgun (WGS) entry which is preliminary data.</text>
</comment>
<dbReference type="Proteomes" id="UP001054857">
    <property type="component" value="Unassembled WGS sequence"/>
</dbReference>
<feature type="compositionally biased region" description="Basic and acidic residues" evidence="2">
    <location>
        <begin position="354"/>
        <end position="371"/>
    </location>
</feature>
<dbReference type="InterPro" id="IPR036867">
    <property type="entry name" value="R3H_dom_sf"/>
</dbReference>